<protein>
    <submittedName>
        <fullName evidence="1">Uncharacterized protein</fullName>
    </submittedName>
</protein>
<accession>A0A382NAR8</accession>
<evidence type="ECO:0000313" key="1">
    <source>
        <dbReference type="EMBL" id="SVC56862.1"/>
    </source>
</evidence>
<organism evidence="1">
    <name type="scientific">marine metagenome</name>
    <dbReference type="NCBI Taxonomy" id="408172"/>
    <lineage>
        <taxon>unclassified sequences</taxon>
        <taxon>metagenomes</taxon>
        <taxon>ecological metagenomes</taxon>
    </lineage>
</organism>
<gene>
    <name evidence="1" type="ORF">METZ01_LOCUS309716</name>
</gene>
<proteinExistence type="predicted"/>
<dbReference type="EMBL" id="UINC01098383">
    <property type="protein sequence ID" value="SVC56862.1"/>
    <property type="molecule type" value="Genomic_DNA"/>
</dbReference>
<name>A0A382NAR8_9ZZZZ</name>
<dbReference type="AlphaFoldDB" id="A0A382NAR8"/>
<sequence length="42" mass="4773">MEGRYSWVYNNNMGTRGFDRSVSEWIAGRGVIILVKLVAVIN</sequence>
<reference evidence="1" key="1">
    <citation type="submission" date="2018-05" db="EMBL/GenBank/DDBJ databases">
        <authorList>
            <person name="Lanie J.A."/>
            <person name="Ng W.-L."/>
            <person name="Kazmierczak K.M."/>
            <person name="Andrzejewski T.M."/>
            <person name="Davidsen T.M."/>
            <person name="Wayne K.J."/>
            <person name="Tettelin H."/>
            <person name="Glass J.I."/>
            <person name="Rusch D."/>
            <person name="Podicherti R."/>
            <person name="Tsui H.-C.T."/>
            <person name="Winkler M.E."/>
        </authorList>
    </citation>
    <scope>NUCLEOTIDE SEQUENCE</scope>
</reference>